<keyword evidence="1" id="KW-1134">Transmembrane beta strand</keyword>
<feature type="domain" description="TonB-dependent receptor-like beta-barrel" evidence="4">
    <location>
        <begin position="432"/>
        <end position="974"/>
    </location>
</feature>
<dbReference type="RefSeq" id="WP_218315451.1">
    <property type="nucleotide sequence ID" value="NZ_JAGSPB010000001.1"/>
</dbReference>
<comment type="caution">
    <text evidence="6">The sequence shown here is derived from an EMBL/GenBank/DDBJ whole genome shotgun (WGS) entry which is preliminary data.</text>
</comment>
<name>A0ABS6SIU4_9SPHN</name>
<dbReference type="Proteomes" id="UP000699975">
    <property type="component" value="Unassembled WGS sequence"/>
</dbReference>
<feature type="signal peptide" evidence="3">
    <location>
        <begin position="1"/>
        <end position="27"/>
    </location>
</feature>
<dbReference type="Pfam" id="PF07715">
    <property type="entry name" value="Plug"/>
    <property type="match status" value="1"/>
</dbReference>
<evidence type="ECO:0000259" key="4">
    <source>
        <dbReference type="Pfam" id="PF00593"/>
    </source>
</evidence>
<keyword evidence="1 2" id="KW-0472">Membrane</keyword>
<keyword evidence="2" id="KW-0798">TonB box</keyword>
<dbReference type="PROSITE" id="PS52016">
    <property type="entry name" value="TONB_DEPENDENT_REC_3"/>
    <property type="match status" value="1"/>
</dbReference>
<accession>A0ABS6SIU4</accession>
<comment type="similarity">
    <text evidence="1 2">Belongs to the TonB-dependent receptor family.</text>
</comment>
<feature type="chain" id="PRO_5047409154" evidence="3">
    <location>
        <begin position="28"/>
        <end position="1013"/>
    </location>
</feature>
<keyword evidence="1" id="KW-0813">Transport</keyword>
<keyword evidence="7" id="KW-1185">Reference proteome</keyword>
<evidence type="ECO:0000313" key="6">
    <source>
        <dbReference type="EMBL" id="MBV7264925.1"/>
    </source>
</evidence>
<keyword evidence="1" id="KW-0998">Cell outer membrane</keyword>
<evidence type="ECO:0000256" key="2">
    <source>
        <dbReference type="RuleBase" id="RU003357"/>
    </source>
</evidence>
<protein>
    <submittedName>
        <fullName evidence="6">TonB-dependent receptor</fullName>
    </submittedName>
</protein>
<proteinExistence type="inferred from homology"/>
<dbReference type="PANTHER" id="PTHR47234">
    <property type="match status" value="1"/>
</dbReference>
<dbReference type="PANTHER" id="PTHR47234:SF2">
    <property type="entry name" value="TONB-DEPENDENT RECEPTOR"/>
    <property type="match status" value="1"/>
</dbReference>
<comment type="subcellular location">
    <subcellularLocation>
        <location evidence="1">Cell outer membrane</location>
        <topology evidence="1">Multi-pass membrane protein</topology>
    </subcellularLocation>
</comment>
<evidence type="ECO:0000313" key="7">
    <source>
        <dbReference type="Proteomes" id="UP000699975"/>
    </source>
</evidence>
<gene>
    <name evidence="6" type="ORF">KCG45_01885</name>
</gene>
<keyword evidence="6" id="KW-0675">Receptor</keyword>
<dbReference type="Pfam" id="PF00593">
    <property type="entry name" value="TonB_dep_Rec_b-barrel"/>
    <property type="match status" value="1"/>
</dbReference>
<keyword evidence="3" id="KW-0732">Signal</keyword>
<dbReference type="InterPro" id="IPR000531">
    <property type="entry name" value="Beta-barrel_TonB"/>
</dbReference>
<keyword evidence="1" id="KW-0812">Transmembrane</keyword>
<sequence>MKFSKQLRLSAGSLAVGLVLSSAPAFAQDADITSDGDASATAEDNQILVTGSRLNVNPNLEGANPVLSVSEEQITQQGTVRIEDLVNQLPQVFAAQAGEVSNSATGTAQLNLRGLGAIRTLVLIDGKRLPYGSSVSAPANVDLVPTQLIERIDILTGGASAVYGSDAVGGVANFVLKRDFEGVEFDIQGGFQQTGNSSDFFESVLGAAQQPIPGSTTDGAEYSFTGILGANTADGRGNVTLFGSYERRESVTQNDRVFSACTIGESSNPVTSFGGAGCVGSGNFRLFGSADSTVVDAAGDAVQNVFQQEDGTIVPFIGGPAQTFNFGAFNFFQRPSERFSIYGKGHYEITDNIEFFADLSYTDVISDAQIAQTASFGTFFYNINCDNPLIQGTPGIALTDVFGCSAADIAAGNDVAGITASHRNVEGGPRNSRLENSAFRLVSGLRGDFGDGVWAWEAFGQYSETSDTSISSNDFIIANLQQAFFAVDDGAGNVVCRDPSGGCVPYNPFQRTPDGDTLITSDQTDFIQGVGIVVGETTQLVVGANVQADLGAYGFSSPFSEEGVAFLVGVEYREDTLDSIPDEISQVPGGGFTGVGGATLPVAGSVNVYELYGELQIPLVTDRPFFDELTLSGQYRYSDYTTDGNGTSNGFSTDAFGIQAVWAPVEDLKFRAQFQRAVRAPNVIELFTGQDTGLPNLNSAGVNANGVQLFDPCASNAPIASFDACANTGVTAAQFGSILDVISGQTQSITGGNTDLVPESSDTYTFGVVFEPTFVPGLTMSLDYFDIQVDDFISAGIGAQVILDNCLATGDPTFCELLQRAPSGTLAAAPGVGFTATNLNIATVNTAGFDAQIRYATEIGNLGGLQFDYAATLLDENDFVPFPGGDPIDCKGVVDNGCIQPVNPEYRHRMSATWQTNADLDLTLTWRFFAGTDDEPVAANPEVDEDLPSISYIDLAAVWQFNDTIGVRAGVLNLFDELPPVSTSSGPPLGNGNTFPTIYDTARTIFAGVNFRF</sequence>
<evidence type="ECO:0000256" key="3">
    <source>
        <dbReference type="SAM" id="SignalP"/>
    </source>
</evidence>
<dbReference type="EMBL" id="JAGSPB010000001">
    <property type="protein sequence ID" value="MBV7264925.1"/>
    <property type="molecule type" value="Genomic_DNA"/>
</dbReference>
<evidence type="ECO:0000259" key="5">
    <source>
        <dbReference type="Pfam" id="PF07715"/>
    </source>
</evidence>
<reference evidence="6 7" key="1">
    <citation type="submission" date="2021-04" db="EMBL/GenBank/DDBJ databases">
        <authorList>
            <person name="Pira H."/>
            <person name="Risdian C."/>
            <person name="Wink J."/>
        </authorList>
    </citation>
    <scope>NUCLEOTIDE SEQUENCE [LARGE SCALE GENOMIC DNA]</scope>
    <source>
        <strain evidence="6 7">WH131</strain>
    </source>
</reference>
<dbReference type="InterPro" id="IPR039426">
    <property type="entry name" value="TonB-dep_rcpt-like"/>
</dbReference>
<organism evidence="6 7">
    <name type="scientific">Erythrobacter ani</name>
    <dbReference type="NCBI Taxonomy" id="2827235"/>
    <lineage>
        <taxon>Bacteria</taxon>
        <taxon>Pseudomonadati</taxon>
        <taxon>Pseudomonadota</taxon>
        <taxon>Alphaproteobacteria</taxon>
        <taxon>Sphingomonadales</taxon>
        <taxon>Erythrobacteraceae</taxon>
        <taxon>Erythrobacter/Porphyrobacter group</taxon>
        <taxon>Erythrobacter</taxon>
    </lineage>
</organism>
<feature type="domain" description="TonB-dependent receptor plug" evidence="5">
    <location>
        <begin position="63"/>
        <end position="171"/>
    </location>
</feature>
<dbReference type="InterPro" id="IPR012910">
    <property type="entry name" value="Plug_dom"/>
</dbReference>
<evidence type="ECO:0000256" key="1">
    <source>
        <dbReference type="PROSITE-ProRule" id="PRU01360"/>
    </source>
</evidence>